<feature type="signal peptide" evidence="1">
    <location>
        <begin position="1"/>
        <end position="21"/>
    </location>
</feature>
<protein>
    <submittedName>
        <fullName evidence="2">Uncharacterized protein</fullName>
    </submittedName>
</protein>
<reference evidence="2 3" key="1">
    <citation type="submission" date="2023-11" db="EMBL/GenBank/DDBJ databases">
        <title>A Novel Polar Bacteriovorax (B. antarcticus) Isolated from the Biocrust in Antarctica.</title>
        <authorList>
            <person name="Mun W."/>
            <person name="Choi S.Y."/>
            <person name="Mitchell R.J."/>
        </authorList>
    </citation>
    <scope>NUCLEOTIDE SEQUENCE [LARGE SCALE GENOMIC DNA]</scope>
    <source>
        <strain evidence="2 3">PP10</strain>
    </source>
</reference>
<feature type="chain" id="PRO_5045412203" evidence="1">
    <location>
        <begin position="22"/>
        <end position="384"/>
    </location>
</feature>
<comment type="caution">
    <text evidence="2">The sequence shown here is derived from an EMBL/GenBank/DDBJ whole genome shotgun (WGS) entry which is preliminary data.</text>
</comment>
<evidence type="ECO:0000313" key="2">
    <source>
        <dbReference type="EMBL" id="MEA9355892.1"/>
    </source>
</evidence>
<proteinExistence type="predicted"/>
<accession>A0ABU5VTF7</accession>
<keyword evidence="3" id="KW-1185">Reference proteome</keyword>
<dbReference type="EMBL" id="JAYGJQ010000001">
    <property type="protein sequence ID" value="MEA9355892.1"/>
    <property type="molecule type" value="Genomic_DNA"/>
</dbReference>
<evidence type="ECO:0000313" key="3">
    <source>
        <dbReference type="Proteomes" id="UP001302274"/>
    </source>
</evidence>
<organism evidence="2 3">
    <name type="scientific">Bacteriovorax antarcticus</name>
    <dbReference type="NCBI Taxonomy" id="3088717"/>
    <lineage>
        <taxon>Bacteria</taxon>
        <taxon>Pseudomonadati</taxon>
        <taxon>Bdellovibrionota</taxon>
        <taxon>Bacteriovoracia</taxon>
        <taxon>Bacteriovoracales</taxon>
        <taxon>Bacteriovoracaceae</taxon>
        <taxon>Bacteriovorax</taxon>
    </lineage>
</organism>
<dbReference type="Proteomes" id="UP001302274">
    <property type="component" value="Unassembled WGS sequence"/>
</dbReference>
<gene>
    <name evidence="2" type="ORF">SHI21_06760</name>
</gene>
<evidence type="ECO:0000256" key="1">
    <source>
        <dbReference type="SAM" id="SignalP"/>
    </source>
</evidence>
<dbReference type="RefSeq" id="WP_323575535.1">
    <property type="nucleotide sequence ID" value="NZ_JAYGJQ010000001.1"/>
</dbReference>
<keyword evidence="1" id="KW-0732">Signal</keyword>
<name>A0ABU5VTF7_9BACT</name>
<sequence>MKNTLMILGLVGLMAAAPVMARDNGVGTIESREDYGSVSSFCRDRLQVLKSAYRLAEIESQAGNHERSAAILENGLRNAAARIQPAYGSTLTSKAIKRGLVLLENLKATENSRQKVRTINNFLFNYFLFVENVSNRLDIPYFQTGRGFSAISTSNVQFEKLFVNFAQEQVSMVLSTMSTTANEGRRATIYPIGSPTLLLTALKVTTAAMANDLSESIFASRYACTIDRLDQVSADIALYLSTRSTYADEYMAVQELVGAVKAATQASVRECGGIGGYGDNTGGYSQPEARTTDALRGSVTLYAGTTQQVRLNGARYIKKLIISAEGVRNDAMFDVVVNGDVKGTIYVPGRDPSYFVTVEDYTDSIELVSRGGTAVVSRILVVTE</sequence>